<dbReference type="Proteomes" id="UP000821865">
    <property type="component" value="Chromosome 9"/>
</dbReference>
<sequence>MRQWTQPAKSFAELQAVKGQLRSATQPLRRCQMKLAKMTTVASRQKRLDQEILKLSAREKLILDQCLMKANAKTATAVRNKKEWLYDCLLLKVKSTAVYTFLQENGFLPLPNPRTLYGYLKSLKADFGFDASLREKLQGIPEREHRATPKPRGLSLPLLGFTRDLLEAASLEKDRALQDSGLEGVVGRRRLRCGQEITDLEGDVTRWGSKQVGVAGLLRGYVRGLEAGLHLKEPVVRMLVAAQWRLGKVVHHRGKKSSSDAELTGRGAFGMW</sequence>
<keyword evidence="2" id="KW-1185">Reference proteome</keyword>
<name>A0ACB8C476_DERSI</name>
<evidence type="ECO:0000313" key="2">
    <source>
        <dbReference type="Proteomes" id="UP000821865"/>
    </source>
</evidence>
<proteinExistence type="predicted"/>
<organism evidence="1 2">
    <name type="scientific">Dermacentor silvarum</name>
    <name type="common">Tick</name>
    <dbReference type="NCBI Taxonomy" id="543639"/>
    <lineage>
        <taxon>Eukaryota</taxon>
        <taxon>Metazoa</taxon>
        <taxon>Ecdysozoa</taxon>
        <taxon>Arthropoda</taxon>
        <taxon>Chelicerata</taxon>
        <taxon>Arachnida</taxon>
        <taxon>Acari</taxon>
        <taxon>Parasitiformes</taxon>
        <taxon>Ixodida</taxon>
        <taxon>Ixodoidea</taxon>
        <taxon>Ixodidae</taxon>
        <taxon>Rhipicephalinae</taxon>
        <taxon>Dermacentor</taxon>
    </lineage>
</organism>
<evidence type="ECO:0000313" key="1">
    <source>
        <dbReference type="EMBL" id="KAH7933642.1"/>
    </source>
</evidence>
<comment type="caution">
    <text evidence="1">The sequence shown here is derived from an EMBL/GenBank/DDBJ whole genome shotgun (WGS) entry which is preliminary data.</text>
</comment>
<reference evidence="1" key="1">
    <citation type="submission" date="2020-05" db="EMBL/GenBank/DDBJ databases">
        <title>Large-scale comparative analyses of tick genomes elucidate their genetic diversity and vector capacities.</title>
        <authorList>
            <person name="Jia N."/>
            <person name="Wang J."/>
            <person name="Shi W."/>
            <person name="Du L."/>
            <person name="Sun Y."/>
            <person name="Zhan W."/>
            <person name="Jiang J."/>
            <person name="Wang Q."/>
            <person name="Zhang B."/>
            <person name="Ji P."/>
            <person name="Sakyi L.B."/>
            <person name="Cui X."/>
            <person name="Yuan T."/>
            <person name="Jiang B."/>
            <person name="Yang W."/>
            <person name="Lam T.T.-Y."/>
            <person name="Chang Q."/>
            <person name="Ding S."/>
            <person name="Wang X."/>
            <person name="Zhu J."/>
            <person name="Ruan X."/>
            <person name="Zhao L."/>
            <person name="Wei J."/>
            <person name="Que T."/>
            <person name="Du C."/>
            <person name="Cheng J."/>
            <person name="Dai P."/>
            <person name="Han X."/>
            <person name="Huang E."/>
            <person name="Gao Y."/>
            <person name="Liu J."/>
            <person name="Shao H."/>
            <person name="Ye R."/>
            <person name="Li L."/>
            <person name="Wei W."/>
            <person name="Wang X."/>
            <person name="Wang C."/>
            <person name="Yang T."/>
            <person name="Huo Q."/>
            <person name="Li W."/>
            <person name="Guo W."/>
            <person name="Chen H."/>
            <person name="Zhou L."/>
            <person name="Ni X."/>
            <person name="Tian J."/>
            <person name="Zhou Y."/>
            <person name="Sheng Y."/>
            <person name="Liu T."/>
            <person name="Pan Y."/>
            <person name="Xia L."/>
            <person name="Li J."/>
            <person name="Zhao F."/>
            <person name="Cao W."/>
        </authorList>
    </citation>
    <scope>NUCLEOTIDE SEQUENCE</scope>
    <source>
        <strain evidence="1">Dsil-2018</strain>
    </source>
</reference>
<gene>
    <name evidence="1" type="ORF">HPB49_014706</name>
</gene>
<protein>
    <submittedName>
        <fullName evidence="1">Uncharacterized protein</fullName>
    </submittedName>
</protein>
<accession>A0ACB8C476</accession>
<dbReference type="EMBL" id="CM023478">
    <property type="protein sequence ID" value="KAH7933642.1"/>
    <property type="molecule type" value="Genomic_DNA"/>
</dbReference>